<dbReference type="Pfam" id="PF11951">
    <property type="entry name" value="Fungal_trans_2"/>
    <property type="match status" value="1"/>
</dbReference>
<dbReference type="Proteomes" id="UP000249789">
    <property type="component" value="Unassembled WGS sequence"/>
</dbReference>
<dbReference type="PROSITE" id="PS00463">
    <property type="entry name" value="ZN2_CY6_FUNGAL_1"/>
    <property type="match status" value="1"/>
</dbReference>
<evidence type="ECO:0000259" key="5">
    <source>
        <dbReference type="PROSITE" id="PS50048"/>
    </source>
</evidence>
<evidence type="ECO:0000256" key="3">
    <source>
        <dbReference type="ARBA" id="ARBA00023163"/>
    </source>
</evidence>
<dbReference type="CDD" id="cd00067">
    <property type="entry name" value="GAL4"/>
    <property type="match status" value="1"/>
</dbReference>
<dbReference type="GeneID" id="63857459"/>
<dbReference type="VEuPathDB" id="FungiDB:BO72DRAFT_261541"/>
<keyword evidence="3" id="KW-0804">Transcription</keyword>
<sequence>MFPATTQHRFRLDGTPILSKREKLIRRIETGGQRKSHFKSRNGCNACKGKRVKCDETRPSCRKCIARGVACLYPNLASSPRSIHGDALTLAGVNQVASALLPAEYLLHHFWTHTSGRLIGAQRQRIYRTHMLPLSLSQPSLLHAILAVSARDLLHLQPDRHRLLPVFYHHYQQFATLYNRDLMQPRSVLTANLMHSNAFLMNVLVVADPASTQSTSWVTRTGQEDIDQAFSWIKVQAIHQSILHPYNSYLPQTFWYTEFAKDRHTVQAPQASQFQQEPHLTAHLAELCNIQPADTTDTNVYLSAYNILCTIGETPAVGKHLAPQLFGVYIRFFVEMESPFVQLLHRKDEVALLLLAVWLTQMRRLDLWWMRDRARNEYRSICGMLLRSEDWRIRALAGCLAEHP</sequence>
<evidence type="ECO:0000313" key="7">
    <source>
        <dbReference type="Proteomes" id="UP000249789"/>
    </source>
</evidence>
<dbReference type="OrthoDB" id="416217at2759"/>
<dbReference type="PANTHER" id="PTHR47784">
    <property type="entry name" value="STEROL UPTAKE CONTROL PROTEIN 2"/>
    <property type="match status" value="1"/>
</dbReference>
<accession>A0A8G1RX46</accession>
<dbReference type="InterPro" id="IPR021858">
    <property type="entry name" value="Fun_TF"/>
</dbReference>
<dbReference type="SMART" id="SM00066">
    <property type="entry name" value="GAL4"/>
    <property type="match status" value="1"/>
</dbReference>
<proteinExistence type="predicted"/>
<evidence type="ECO:0000256" key="1">
    <source>
        <dbReference type="ARBA" id="ARBA00023015"/>
    </source>
</evidence>
<dbReference type="GO" id="GO:0008270">
    <property type="term" value="F:zinc ion binding"/>
    <property type="evidence" value="ECO:0007669"/>
    <property type="project" value="InterPro"/>
</dbReference>
<name>A0A8G1RX46_9EURO</name>
<dbReference type="PRINTS" id="PR00755">
    <property type="entry name" value="AFLATOXINBRP"/>
</dbReference>
<evidence type="ECO:0000256" key="2">
    <source>
        <dbReference type="ARBA" id="ARBA00023125"/>
    </source>
</evidence>
<dbReference type="AlphaFoldDB" id="A0A8G1RX46"/>
<feature type="domain" description="Zn(2)-C6 fungal-type" evidence="5">
    <location>
        <begin position="43"/>
        <end position="73"/>
    </location>
</feature>
<evidence type="ECO:0000313" key="6">
    <source>
        <dbReference type="EMBL" id="RAK80814.1"/>
    </source>
</evidence>
<protein>
    <recommendedName>
        <fullName evidence="5">Zn(2)-C6 fungal-type domain-containing protein</fullName>
    </recommendedName>
</protein>
<evidence type="ECO:0000256" key="4">
    <source>
        <dbReference type="ARBA" id="ARBA00023242"/>
    </source>
</evidence>
<dbReference type="InterPro" id="IPR036864">
    <property type="entry name" value="Zn2-C6_fun-type_DNA-bd_sf"/>
</dbReference>
<keyword evidence="1" id="KW-0805">Transcription regulation</keyword>
<dbReference type="Gene3D" id="4.10.240.10">
    <property type="entry name" value="Zn(2)-C6 fungal-type DNA-binding domain"/>
    <property type="match status" value="1"/>
</dbReference>
<dbReference type="PROSITE" id="PS50048">
    <property type="entry name" value="ZN2_CY6_FUNGAL_2"/>
    <property type="match status" value="1"/>
</dbReference>
<gene>
    <name evidence="6" type="ORF">BO72DRAFT_261541</name>
</gene>
<keyword evidence="2" id="KW-0238">DNA-binding</keyword>
<dbReference type="Pfam" id="PF00172">
    <property type="entry name" value="Zn_clus"/>
    <property type="match status" value="1"/>
</dbReference>
<organism evidence="6 7">
    <name type="scientific">Aspergillus fijiensis CBS 313.89</name>
    <dbReference type="NCBI Taxonomy" id="1448319"/>
    <lineage>
        <taxon>Eukaryota</taxon>
        <taxon>Fungi</taxon>
        <taxon>Dikarya</taxon>
        <taxon>Ascomycota</taxon>
        <taxon>Pezizomycotina</taxon>
        <taxon>Eurotiomycetes</taxon>
        <taxon>Eurotiomycetidae</taxon>
        <taxon>Eurotiales</taxon>
        <taxon>Aspergillaceae</taxon>
        <taxon>Aspergillus</taxon>
    </lineage>
</organism>
<dbReference type="EMBL" id="KZ824627">
    <property type="protein sequence ID" value="RAK80814.1"/>
    <property type="molecule type" value="Genomic_DNA"/>
</dbReference>
<keyword evidence="4" id="KW-0539">Nucleus</keyword>
<keyword evidence="7" id="KW-1185">Reference proteome</keyword>
<dbReference type="InterPro" id="IPR053157">
    <property type="entry name" value="Sterol_Uptake_Regulator"/>
</dbReference>
<dbReference type="RefSeq" id="XP_040804824.1">
    <property type="nucleotide sequence ID" value="XM_040940126.1"/>
</dbReference>
<dbReference type="InterPro" id="IPR001138">
    <property type="entry name" value="Zn2Cys6_DnaBD"/>
</dbReference>
<dbReference type="GO" id="GO:0001228">
    <property type="term" value="F:DNA-binding transcription activator activity, RNA polymerase II-specific"/>
    <property type="evidence" value="ECO:0007669"/>
    <property type="project" value="TreeGrafter"/>
</dbReference>
<dbReference type="GO" id="GO:0003677">
    <property type="term" value="F:DNA binding"/>
    <property type="evidence" value="ECO:0007669"/>
    <property type="project" value="UniProtKB-KW"/>
</dbReference>
<dbReference type="PANTHER" id="PTHR47784:SF9">
    <property type="entry name" value="ZN(II)2CYS6 TRANSCRIPTION FACTOR (EUROFUNG)"/>
    <property type="match status" value="1"/>
</dbReference>
<reference evidence="6 7" key="1">
    <citation type="submission" date="2018-02" db="EMBL/GenBank/DDBJ databases">
        <title>The genomes of Aspergillus section Nigri reveals drivers in fungal speciation.</title>
        <authorList>
            <consortium name="DOE Joint Genome Institute"/>
            <person name="Vesth T.C."/>
            <person name="Nybo J."/>
            <person name="Theobald S."/>
            <person name="Brandl J."/>
            <person name="Frisvad J.C."/>
            <person name="Nielsen K.F."/>
            <person name="Lyhne E.K."/>
            <person name="Kogle M.E."/>
            <person name="Kuo A."/>
            <person name="Riley R."/>
            <person name="Clum A."/>
            <person name="Nolan M."/>
            <person name="Lipzen A."/>
            <person name="Salamov A."/>
            <person name="Henrissat B."/>
            <person name="Wiebenga A."/>
            <person name="De vries R.P."/>
            <person name="Grigoriev I.V."/>
            <person name="Mortensen U.H."/>
            <person name="Andersen M.R."/>
            <person name="Baker S.E."/>
        </authorList>
    </citation>
    <scope>NUCLEOTIDE SEQUENCE [LARGE SCALE GENOMIC DNA]</scope>
    <source>
        <strain evidence="6 7">CBS 313.89</strain>
    </source>
</reference>
<dbReference type="SUPFAM" id="SSF57701">
    <property type="entry name" value="Zn2/Cys6 DNA-binding domain"/>
    <property type="match status" value="1"/>
</dbReference>